<keyword evidence="1" id="KW-1133">Transmembrane helix</keyword>
<protein>
    <recommendedName>
        <fullName evidence="4">Transmembrane protein 230</fullName>
    </recommendedName>
</protein>
<sequence>MDEEEAKANEGPEILLPPDLELEMKSLSLEEETLDEFFRENQPQLSRCPVCIIIMTVFFTIINIALIIVGFWLASDKLSKALPCWIIASLLMLPTGYCYGLLIKAYYADPEERASILFEIPDI</sequence>
<evidence type="ECO:0000313" key="2">
    <source>
        <dbReference type="EMBL" id="CAG9331934.1"/>
    </source>
</evidence>
<evidence type="ECO:0000313" key="3">
    <source>
        <dbReference type="Proteomes" id="UP001162131"/>
    </source>
</evidence>
<gene>
    <name evidence="2" type="ORF">BSTOLATCC_MIC53991</name>
</gene>
<proteinExistence type="predicted"/>
<accession>A0AAU9K8F4</accession>
<name>A0AAU9K8F4_9CILI</name>
<evidence type="ECO:0008006" key="4">
    <source>
        <dbReference type="Google" id="ProtNLM"/>
    </source>
</evidence>
<reference evidence="2" key="1">
    <citation type="submission" date="2021-09" db="EMBL/GenBank/DDBJ databases">
        <authorList>
            <consortium name="AG Swart"/>
            <person name="Singh M."/>
            <person name="Singh A."/>
            <person name="Seah K."/>
            <person name="Emmerich C."/>
        </authorList>
    </citation>
    <scope>NUCLEOTIDE SEQUENCE</scope>
    <source>
        <strain evidence="2">ATCC30299</strain>
    </source>
</reference>
<keyword evidence="1" id="KW-0812">Transmembrane</keyword>
<organism evidence="2 3">
    <name type="scientific">Blepharisma stoltei</name>
    <dbReference type="NCBI Taxonomy" id="1481888"/>
    <lineage>
        <taxon>Eukaryota</taxon>
        <taxon>Sar</taxon>
        <taxon>Alveolata</taxon>
        <taxon>Ciliophora</taxon>
        <taxon>Postciliodesmatophora</taxon>
        <taxon>Heterotrichea</taxon>
        <taxon>Heterotrichida</taxon>
        <taxon>Blepharismidae</taxon>
        <taxon>Blepharisma</taxon>
    </lineage>
</organism>
<dbReference type="AlphaFoldDB" id="A0AAU9K8F4"/>
<evidence type="ECO:0000256" key="1">
    <source>
        <dbReference type="SAM" id="Phobius"/>
    </source>
</evidence>
<keyword evidence="3" id="KW-1185">Reference proteome</keyword>
<dbReference type="EMBL" id="CAJZBQ010000053">
    <property type="protein sequence ID" value="CAG9331934.1"/>
    <property type="molecule type" value="Genomic_DNA"/>
</dbReference>
<feature type="transmembrane region" description="Helical" evidence="1">
    <location>
        <begin position="85"/>
        <end position="107"/>
    </location>
</feature>
<keyword evidence="1" id="KW-0472">Membrane</keyword>
<feature type="transmembrane region" description="Helical" evidence="1">
    <location>
        <begin position="48"/>
        <end position="73"/>
    </location>
</feature>
<dbReference type="Proteomes" id="UP001162131">
    <property type="component" value="Unassembled WGS sequence"/>
</dbReference>
<comment type="caution">
    <text evidence="2">The sequence shown here is derived from an EMBL/GenBank/DDBJ whole genome shotgun (WGS) entry which is preliminary data.</text>
</comment>